<dbReference type="Gene3D" id="1.10.287.950">
    <property type="entry name" value="Methyl-accepting chemotaxis protein"/>
    <property type="match status" value="1"/>
</dbReference>
<evidence type="ECO:0000256" key="11">
    <source>
        <dbReference type="PROSITE-ProRule" id="PRU00284"/>
    </source>
</evidence>
<keyword evidence="3" id="KW-0488">Methylation</keyword>
<dbReference type="Pfam" id="PF02203">
    <property type="entry name" value="TarH"/>
    <property type="match status" value="1"/>
</dbReference>
<gene>
    <name evidence="16" type="ORF">QE440_001986</name>
</gene>
<protein>
    <submittedName>
        <fullName evidence="16">Methyl-accepting chemotaxis protein</fullName>
    </submittedName>
</protein>
<dbReference type="Pfam" id="PF00672">
    <property type="entry name" value="HAMP"/>
    <property type="match status" value="1"/>
</dbReference>
<feature type="transmembrane region" description="Helical" evidence="13">
    <location>
        <begin position="191"/>
        <end position="212"/>
    </location>
</feature>
<keyword evidence="4" id="KW-0145">Chemotaxis</keyword>
<dbReference type="RefSeq" id="WP_309757846.1">
    <property type="nucleotide sequence ID" value="NZ_JAVJAF010000001.1"/>
</dbReference>
<dbReference type="InterPro" id="IPR003122">
    <property type="entry name" value="Tar_rcpt_lig-bd"/>
</dbReference>
<evidence type="ECO:0000256" key="4">
    <source>
        <dbReference type="ARBA" id="ARBA00022500"/>
    </source>
</evidence>
<accession>A0AAJ2BK00</accession>
<keyword evidence="6 13" id="KW-0812">Transmembrane</keyword>
<keyword evidence="8 13" id="KW-0472">Membrane</keyword>
<dbReference type="InterPro" id="IPR004090">
    <property type="entry name" value="Chemotax_Me-accpt_rcpt"/>
</dbReference>
<dbReference type="FunFam" id="1.10.287.950:FF:000001">
    <property type="entry name" value="Methyl-accepting chemotaxis sensory transducer"/>
    <property type="match status" value="1"/>
</dbReference>
<dbReference type="Proteomes" id="UP001268036">
    <property type="component" value="Unassembled WGS sequence"/>
</dbReference>
<dbReference type="PANTHER" id="PTHR32089">
    <property type="entry name" value="METHYL-ACCEPTING CHEMOTAXIS PROTEIN MCPB"/>
    <property type="match status" value="1"/>
</dbReference>
<dbReference type="InterPro" id="IPR004089">
    <property type="entry name" value="MCPsignal_dom"/>
</dbReference>
<keyword evidence="12" id="KW-0175">Coiled coil</keyword>
<dbReference type="AlphaFoldDB" id="A0AAJ2BK00"/>
<dbReference type="PRINTS" id="PR00260">
    <property type="entry name" value="CHEMTRNSDUCR"/>
</dbReference>
<evidence type="ECO:0000256" key="3">
    <source>
        <dbReference type="ARBA" id="ARBA00022481"/>
    </source>
</evidence>
<feature type="coiled-coil region" evidence="12">
    <location>
        <begin position="264"/>
        <end position="312"/>
    </location>
</feature>
<sequence>MSKTTRIRTGMYSVLSVFVACLLLACLYGWTSARTSAQQLRELDSLTMEQLDKVNNAATWISRASANSHTAMLDRVNGDAAKAEKGTALALERLDIARRLITDMLASANDPKLRGQIEAMLKAFDAYKVIVEGQIKACRAGDLPGYIRISDGAKDASTAFADTRKVFTDEINARIDATLAASESRVLQAEFGTLVLMGLTLLLALLAGWFIARRVLAPLYRAGEHFAAMSEGDLTQRIEVRSHDEIGQLFAGLATLQTRQRDTLAQLNRTAEQLDSAAQELGQVTAQSNRTLNQQQQELEQAVTAVTEMTTAVEEVARNAASTSDTARESDLLANGSRSQVAQVLSELHNMQTTVHEGEAVIASLAQQASQIGKVLDVIRAVSEQTNLLALNAAIEAARAGDAGRGFAVVADEVRSLAQRTRESTLEIEKMIGSIQTGTDSAVAAIQRSNALAGTTLTTTERTGQSLERIFVAIGDINERNLVIASAAEEQAQVAREVDRNLINIRELAGASKQGADQIEASSRQLAGLTREIHGLAARFRV</sequence>
<keyword evidence="7 13" id="KW-1133">Transmembrane helix</keyword>
<feature type="domain" description="HAMP" evidence="15">
    <location>
        <begin position="213"/>
        <end position="265"/>
    </location>
</feature>
<evidence type="ECO:0000256" key="5">
    <source>
        <dbReference type="ARBA" id="ARBA00022519"/>
    </source>
</evidence>
<evidence type="ECO:0000313" key="16">
    <source>
        <dbReference type="EMBL" id="MDR6234245.1"/>
    </source>
</evidence>
<evidence type="ECO:0000256" key="10">
    <source>
        <dbReference type="ARBA" id="ARBA00029447"/>
    </source>
</evidence>
<evidence type="ECO:0000256" key="1">
    <source>
        <dbReference type="ARBA" id="ARBA00004429"/>
    </source>
</evidence>
<dbReference type="CDD" id="cd11386">
    <property type="entry name" value="MCP_signal"/>
    <property type="match status" value="1"/>
</dbReference>
<evidence type="ECO:0000313" key="17">
    <source>
        <dbReference type="Proteomes" id="UP001268036"/>
    </source>
</evidence>
<comment type="subcellular location">
    <subcellularLocation>
        <location evidence="1">Cell inner membrane</location>
        <topology evidence="1">Multi-pass membrane protein</topology>
    </subcellularLocation>
</comment>
<dbReference type="EMBL" id="JAVJAF010000001">
    <property type="protein sequence ID" value="MDR6234245.1"/>
    <property type="molecule type" value="Genomic_DNA"/>
</dbReference>
<dbReference type="CDD" id="cd06225">
    <property type="entry name" value="HAMP"/>
    <property type="match status" value="1"/>
</dbReference>
<evidence type="ECO:0000259" key="14">
    <source>
        <dbReference type="PROSITE" id="PS50111"/>
    </source>
</evidence>
<feature type="domain" description="Methyl-accepting transducer" evidence="14">
    <location>
        <begin position="270"/>
        <end position="506"/>
    </location>
</feature>
<dbReference type="GO" id="GO:0006935">
    <property type="term" value="P:chemotaxis"/>
    <property type="evidence" value="ECO:0007669"/>
    <property type="project" value="UniProtKB-KW"/>
</dbReference>
<dbReference type="GO" id="GO:0007165">
    <property type="term" value="P:signal transduction"/>
    <property type="evidence" value="ECO:0007669"/>
    <property type="project" value="UniProtKB-KW"/>
</dbReference>
<dbReference type="PROSITE" id="PS51257">
    <property type="entry name" value="PROKAR_LIPOPROTEIN"/>
    <property type="match status" value="1"/>
</dbReference>
<evidence type="ECO:0000256" key="2">
    <source>
        <dbReference type="ARBA" id="ARBA00022475"/>
    </source>
</evidence>
<dbReference type="SMART" id="SM00304">
    <property type="entry name" value="HAMP"/>
    <property type="match status" value="1"/>
</dbReference>
<evidence type="ECO:0000256" key="9">
    <source>
        <dbReference type="ARBA" id="ARBA00023224"/>
    </source>
</evidence>
<keyword evidence="9 11" id="KW-0807">Transducer</keyword>
<name>A0AAJ2BK00_9PSED</name>
<dbReference type="PROSITE" id="PS50111">
    <property type="entry name" value="CHEMOTAXIS_TRANSDUC_2"/>
    <property type="match status" value="1"/>
</dbReference>
<dbReference type="GO" id="GO:0004888">
    <property type="term" value="F:transmembrane signaling receptor activity"/>
    <property type="evidence" value="ECO:0007669"/>
    <property type="project" value="InterPro"/>
</dbReference>
<evidence type="ECO:0000256" key="7">
    <source>
        <dbReference type="ARBA" id="ARBA00022989"/>
    </source>
</evidence>
<dbReference type="SMART" id="SM00283">
    <property type="entry name" value="MA"/>
    <property type="match status" value="1"/>
</dbReference>
<evidence type="ECO:0000256" key="6">
    <source>
        <dbReference type="ARBA" id="ARBA00022692"/>
    </source>
</evidence>
<dbReference type="PROSITE" id="PS50885">
    <property type="entry name" value="HAMP"/>
    <property type="match status" value="1"/>
</dbReference>
<evidence type="ECO:0000256" key="13">
    <source>
        <dbReference type="SAM" id="Phobius"/>
    </source>
</evidence>
<reference evidence="16" key="1">
    <citation type="submission" date="2023-08" db="EMBL/GenBank/DDBJ databases">
        <title>Functional and genomic diversity of the sorghum phyllosphere microbiome.</title>
        <authorList>
            <person name="Shade A."/>
        </authorList>
    </citation>
    <scope>NUCLEOTIDE SEQUENCE</scope>
    <source>
        <strain evidence="16">SORGH_AS_0201</strain>
    </source>
</reference>
<dbReference type="SUPFAM" id="SSF47170">
    <property type="entry name" value="Aspartate receptor, ligand-binding domain"/>
    <property type="match status" value="1"/>
</dbReference>
<dbReference type="PANTHER" id="PTHR32089:SF120">
    <property type="entry name" value="METHYL-ACCEPTING CHEMOTAXIS PROTEIN TLPQ"/>
    <property type="match status" value="1"/>
</dbReference>
<dbReference type="InterPro" id="IPR035440">
    <property type="entry name" value="4HB_MCP_dom_sf"/>
</dbReference>
<comment type="caution">
    <text evidence="16">The sequence shown here is derived from an EMBL/GenBank/DDBJ whole genome shotgun (WGS) entry which is preliminary data.</text>
</comment>
<dbReference type="InterPro" id="IPR003660">
    <property type="entry name" value="HAMP_dom"/>
</dbReference>
<evidence type="ECO:0000259" key="15">
    <source>
        <dbReference type="PROSITE" id="PS50885"/>
    </source>
</evidence>
<proteinExistence type="inferred from homology"/>
<keyword evidence="2" id="KW-1003">Cell membrane</keyword>
<evidence type="ECO:0000256" key="8">
    <source>
        <dbReference type="ARBA" id="ARBA00023136"/>
    </source>
</evidence>
<dbReference type="GO" id="GO:0005886">
    <property type="term" value="C:plasma membrane"/>
    <property type="evidence" value="ECO:0007669"/>
    <property type="project" value="UniProtKB-SubCell"/>
</dbReference>
<dbReference type="SUPFAM" id="SSF58104">
    <property type="entry name" value="Methyl-accepting chemotaxis protein (MCP) signaling domain"/>
    <property type="match status" value="1"/>
</dbReference>
<dbReference type="Pfam" id="PF00015">
    <property type="entry name" value="MCPsignal"/>
    <property type="match status" value="1"/>
</dbReference>
<organism evidence="16 17">
    <name type="scientific">Pseudomonas oryzihabitans</name>
    <dbReference type="NCBI Taxonomy" id="47885"/>
    <lineage>
        <taxon>Bacteria</taxon>
        <taxon>Pseudomonadati</taxon>
        <taxon>Pseudomonadota</taxon>
        <taxon>Gammaproteobacteria</taxon>
        <taxon>Pseudomonadales</taxon>
        <taxon>Pseudomonadaceae</taxon>
        <taxon>Pseudomonas</taxon>
    </lineage>
</organism>
<evidence type="ECO:0000256" key="12">
    <source>
        <dbReference type="SAM" id="Coils"/>
    </source>
</evidence>
<keyword evidence="5" id="KW-0997">Cell inner membrane</keyword>
<comment type="similarity">
    <text evidence="10">Belongs to the methyl-accepting chemotaxis (MCP) protein family.</text>
</comment>